<evidence type="ECO:0000313" key="1">
    <source>
        <dbReference type="EMBL" id="SEM07517.1"/>
    </source>
</evidence>
<dbReference type="STRING" id="1038014.SAMN04487910_4064"/>
<accession>A0A1H7VFG4</accession>
<name>A0A1H7VFG4_AQUAM</name>
<keyword evidence="2" id="KW-1185">Reference proteome</keyword>
<sequence>MKNYILLLLFAFICCKSESKPANELKDTEINATQMAEDLSPETESTNTIIATKTYVIEQNNANGNYSQNLSISWISDNTVEYTLTWNNSSCKKTIKGRANSIKPEKEPFMSSYKGVSFEVTKYKDSKSDYSILLQLDSTSKDKAVVELTSTADGDNEDCRPESVVMVEQK</sequence>
<gene>
    <name evidence="1" type="ORF">SAMN04487910_4064</name>
</gene>
<evidence type="ECO:0000313" key="2">
    <source>
        <dbReference type="Proteomes" id="UP000198521"/>
    </source>
</evidence>
<protein>
    <submittedName>
        <fullName evidence="1">Uncharacterized protein</fullName>
    </submittedName>
</protein>
<dbReference type="RefSeq" id="WP_091411815.1">
    <property type="nucleotide sequence ID" value="NZ_FOAB01000008.1"/>
</dbReference>
<dbReference type="EMBL" id="FOAB01000008">
    <property type="protein sequence ID" value="SEM07517.1"/>
    <property type="molecule type" value="Genomic_DNA"/>
</dbReference>
<dbReference type="Proteomes" id="UP000198521">
    <property type="component" value="Unassembled WGS sequence"/>
</dbReference>
<proteinExistence type="predicted"/>
<organism evidence="1 2">
    <name type="scientific">Aquimarina amphilecti</name>
    <dbReference type="NCBI Taxonomy" id="1038014"/>
    <lineage>
        <taxon>Bacteria</taxon>
        <taxon>Pseudomonadati</taxon>
        <taxon>Bacteroidota</taxon>
        <taxon>Flavobacteriia</taxon>
        <taxon>Flavobacteriales</taxon>
        <taxon>Flavobacteriaceae</taxon>
        <taxon>Aquimarina</taxon>
    </lineage>
</organism>
<dbReference type="AlphaFoldDB" id="A0A1H7VFG4"/>
<reference evidence="1 2" key="1">
    <citation type="submission" date="2016-10" db="EMBL/GenBank/DDBJ databases">
        <authorList>
            <person name="de Groot N.N."/>
        </authorList>
    </citation>
    <scope>NUCLEOTIDE SEQUENCE [LARGE SCALE GENOMIC DNA]</scope>
    <source>
        <strain evidence="1 2">DSM 25232</strain>
    </source>
</reference>
<dbReference type="OrthoDB" id="1164584at2"/>